<keyword evidence="1" id="KW-0472">Membrane</keyword>
<dbReference type="Proteomes" id="UP000294963">
    <property type="component" value="Unassembled WGS sequence"/>
</dbReference>
<keyword evidence="1" id="KW-0812">Transmembrane</keyword>
<feature type="transmembrane region" description="Helical" evidence="1">
    <location>
        <begin position="67"/>
        <end position="88"/>
    </location>
</feature>
<proteinExistence type="predicted"/>
<keyword evidence="2" id="KW-0732">Signal</keyword>
<organism evidence="3 4">
    <name type="scientific">Acinetobacter calcoaceticus</name>
    <dbReference type="NCBI Taxonomy" id="471"/>
    <lineage>
        <taxon>Bacteria</taxon>
        <taxon>Pseudomonadati</taxon>
        <taxon>Pseudomonadota</taxon>
        <taxon>Gammaproteobacteria</taxon>
        <taxon>Moraxellales</taxon>
        <taxon>Moraxellaceae</taxon>
        <taxon>Acinetobacter</taxon>
        <taxon>Acinetobacter calcoaceticus/baumannii complex</taxon>
    </lineage>
</organism>
<comment type="caution">
    <text evidence="3">The sequence shown here is derived from an EMBL/GenBank/DDBJ whole genome shotgun (WGS) entry which is preliminary data.</text>
</comment>
<feature type="signal peptide" evidence="2">
    <location>
        <begin position="1"/>
        <end position="26"/>
    </location>
</feature>
<reference evidence="3 4" key="1">
    <citation type="submission" date="2019-03" db="EMBL/GenBank/DDBJ databases">
        <title>Genomic analyses of the natural microbiome of Caenorhabditis elegans.</title>
        <authorList>
            <person name="Samuel B."/>
        </authorList>
    </citation>
    <scope>NUCLEOTIDE SEQUENCE [LARGE SCALE GENOMIC DNA]</scope>
    <source>
        <strain evidence="3 4">JUb89</strain>
    </source>
</reference>
<dbReference type="OrthoDB" id="6712750at2"/>
<dbReference type="AlphaFoldDB" id="A0A4R1XY16"/>
<dbReference type="PROSITE" id="PS51257">
    <property type="entry name" value="PROKAR_LIPOPROTEIN"/>
    <property type="match status" value="1"/>
</dbReference>
<sequence>MKKQLTIAMLSTTLLISGCTSTGGFATASNGGCDTQRTAAVGAIVGAVAGFALSHGNANSSAQNNRAMALGSLAGGALSAGLCVMINANTVQKKSAAEVETAYKKSNKGVLPEYARVEQYSTVVLPNQTVQAQQNIIVKSDLTVIEGRSEPLSRVQEKLILKDPNGKVIRELVKDVQTSGSSEYGSGGFENSFTWKFPANVSKGRYVLDTEVLVNGQKVAHNSRVINLT</sequence>
<keyword evidence="1" id="KW-1133">Transmembrane helix</keyword>
<protein>
    <recommendedName>
        <fullName evidence="5">Lipoprotein</fullName>
    </recommendedName>
</protein>
<name>A0A4R1XY16_ACICA</name>
<keyword evidence="4" id="KW-1185">Reference proteome</keyword>
<feature type="transmembrane region" description="Helical" evidence="1">
    <location>
        <begin position="38"/>
        <end position="55"/>
    </location>
</feature>
<evidence type="ECO:0000313" key="4">
    <source>
        <dbReference type="Proteomes" id="UP000294963"/>
    </source>
</evidence>
<evidence type="ECO:0000313" key="3">
    <source>
        <dbReference type="EMBL" id="TCM67530.1"/>
    </source>
</evidence>
<evidence type="ECO:0000256" key="2">
    <source>
        <dbReference type="SAM" id="SignalP"/>
    </source>
</evidence>
<feature type="chain" id="PRO_5020465238" description="Lipoprotein" evidence="2">
    <location>
        <begin position="27"/>
        <end position="229"/>
    </location>
</feature>
<evidence type="ECO:0000256" key="1">
    <source>
        <dbReference type="SAM" id="Phobius"/>
    </source>
</evidence>
<evidence type="ECO:0008006" key="5">
    <source>
        <dbReference type="Google" id="ProtNLM"/>
    </source>
</evidence>
<accession>A0A4R1XY16</accession>
<gene>
    <name evidence="3" type="ORF">EC844_10844</name>
</gene>
<dbReference type="EMBL" id="SLVJ01000008">
    <property type="protein sequence ID" value="TCM67530.1"/>
    <property type="molecule type" value="Genomic_DNA"/>
</dbReference>